<reference evidence="2 3" key="1">
    <citation type="submission" date="2019-02" db="EMBL/GenBank/DDBJ databases">
        <title>Deep-cultivation of Planctomycetes and their phenomic and genomic characterization uncovers novel biology.</title>
        <authorList>
            <person name="Wiegand S."/>
            <person name="Jogler M."/>
            <person name="Boedeker C."/>
            <person name="Pinto D."/>
            <person name="Vollmers J."/>
            <person name="Rivas-Marin E."/>
            <person name="Kohn T."/>
            <person name="Peeters S.H."/>
            <person name="Heuer A."/>
            <person name="Rast P."/>
            <person name="Oberbeckmann S."/>
            <person name="Bunk B."/>
            <person name="Jeske O."/>
            <person name="Meyerdierks A."/>
            <person name="Storesund J.E."/>
            <person name="Kallscheuer N."/>
            <person name="Luecker S."/>
            <person name="Lage O.M."/>
            <person name="Pohl T."/>
            <person name="Merkel B.J."/>
            <person name="Hornburger P."/>
            <person name="Mueller R.-W."/>
            <person name="Bruemmer F."/>
            <person name="Labrenz M."/>
            <person name="Spormann A.M."/>
            <person name="Op den Camp H."/>
            <person name="Overmann J."/>
            <person name="Amann R."/>
            <person name="Jetten M.S.M."/>
            <person name="Mascher T."/>
            <person name="Medema M.H."/>
            <person name="Devos D.P."/>
            <person name="Kaster A.-K."/>
            <person name="Ovreas L."/>
            <person name="Rohde M."/>
            <person name="Galperin M.Y."/>
            <person name="Jogler C."/>
        </authorList>
    </citation>
    <scope>NUCLEOTIDE SEQUENCE [LARGE SCALE GENOMIC DNA]</scope>
    <source>
        <strain evidence="2 3">Pla110</strain>
    </source>
</reference>
<dbReference type="KEGG" id="plon:Pla110_39610"/>
<proteinExistence type="predicted"/>
<dbReference type="Proteomes" id="UP000317178">
    <property type="component" value="Chromosome"/>
</dbReference>
<sequence length="312" mass="32942">MQGCDSCTEEQQCATFDSCCLPGMDGAARRLAGKTLDELGRATQCEFSGHYEDGFEQAFDDIAEGGKGVLPPAPPSKYWAEKYRCPEGAAKVEEWYSGYHAGVQHAYMRGVQHCNYVRSRQDFIRSTLDCGCDNVCASGAGVTFVGDQCQRCQLPVEHEICNIQSNCCRQPGCDLIAPNCSTLPGTSLAQPAENSPRTAPSPLSVPAPAPGTSTKPTTIPPAAPPASPQPVPAERPNGPAAQRFAPHQQLGYEVEQGGKLAGIQPLSGTSPSFGHGSSAGQNIPVQGRPLSWGAEQGGNSASSGRIDSWLFK</sequence>
<evidence type="ECO:0000256" key="1">
    <source>
        <dbReference type="SAM" id="MobiDB-lite"/>
    </source>
</evidence>
<keyword evidence="3" id="KW-1185">Reference proteome</keyword>
<protein>
    <submittedName>
        <fullName evidence="2">Uncharacterized protein</fullName>
    </submittedName>
</protein>
<dbReference type="EMBL" id="CP036281">
    <property type="protein sequence ID" value="QDU82206.1"/>
    <property type="molecule type" value="Genomic_DNA"/>
</dbReference>
<feature type="compositionally biased region" description="Polar residues" evidence="1">
    <location>
        <begin position="188"/>
        <end position="198"/>
    </location>
</feature>
<dbReference type="AlphaFoldDB" id="A0A518CSL3"/>
<evidence type="ECO:0000313" key="2">
    <source>
        <dbReference type="EMBL" id="QDU82206.1"/>
    </source>
</evidence>
<name>A0A518CSL3_9PLAN</name>
<feature type="region of interest" description="Disordered" evidence="1">
    <location>
        <begin position="188"/>
        <end position="241"/>
    </location>
</feature>
<evidence type="ECO:0000313" key="3">
    <source>
        <dbReference type="Proteomes" id="UP000317178"/>
    </source>
</evidence>
<gene>
    <name evidence="2" type="ORF">Pla110_39610</name>
</gene>
<feature type="compositionally biased region" description="Pro residues" evidence="1">
    <location>
        <begin position="218"/>
        <end position="233"/>
    </location>
</feature>
<organism evidence="2 3">
    <name type="scientific">Polystyrenella longa</name>
    <dbReference type="NCBI Taxonomy" id="2528007"/>
    <lineage>
        <taxon>Bacteria</taxon>
        <taxon>Pseudomonadati</taxon>
        <taxon>Planctomycetota</taxon>
        <taxon>Planctomycetia</taxon>
        <taxon>Planctomycetales</taxon>
        <taxon>Planctomycetaceae</taxon>
        <taxon>Polystyrenella</taxon>
    </lineage>
</organism>
<accession>A0A518CSL3</accession>
<feature type="region of interest" description="Disordered" evidence="1">
    <location>
        <begin position="261"/>
        <end position="312"/>
    </location>
</feature>